<dbReference type="Pfam" id="PF12833">
    <property type="entry name" value="HTH_18"/>
    <property type="match status" value="1"/>
</dbReference>
<keyword evidence="10" id="KW-1185">Reference proteome</keyword>
<dbReference type="InterPro" id="IPR009057">
    <property type="entry name" value="Homeodomain-like_sf"/>
</dbReference>
<gene>
    <name evidence="9" type="ordered locus">Cphy_0293</name>
</gene>
<dbReference type="SMART" id="SM00448">
    <property type="entry name" value="REC"/>
    <property type="match status" value="1"/>
</dbReference>
<dbReference type="eggNOG" id="COG4753">
    <property type="taxonomic scope" value="Bacteria"/>
</dbReference>
<evidence type="ECO:0000256" key="6">
    <source>
        <dbReference type="PROSITE-ProRule" id="PRU00169"/>
    </source>
</evidence>
<dbReference type="Pfam" id="PF00072">
    <property type="entry name" value="Response_reg"/>
    <property type="match status" value="1"/>
</dbReference>
<dbReference type="HOGENOM" id="CLU_000445_5_0_9"/>
<reference evidence="10" key="1">
    <citation type="submission" date="2007-11" db="EMBL/GenBank/DDBJ databases">
        <title>Complete genome sequence of Clostridium phytofermentans ISDg.</title>
        <authorList>
            <person name="Leschine S.B."/>
            <person name="Warnick T.A."/>
            <person name="Blanchard J.L."/>
            <person name="Schnell D.J."/>
            <person name="Petit E.L."/>
            <person name="LaTouf W.G."/>
            <person name="Copeland A."/>
            <person name="Lucas S."/>
            <person name="Lapidus A."/>
            <person name="Barry K."/>
            <person name="Glavina del Rio T."/>
            <person name="Dalin E."/>
            <person name="Tice H."/>
            <person name="Pitluck S."/>
            <person name="Kiss H."/>
            <person name="Brettin T."/>
            <person name="Bruce D."/>
            <person name="Detter J.C."/>
            <person name="Han C."/>
            <person name="Kuske C."/>
            <person name="Schmutz J."/>
            <person name="Larimer F."/>
            <person name="Land M."/>
            <person name="Hauser L."/>
            <person name="Kyrpides N."/>
            <person name="Kim E.A."/>
            <person name="Richardson P."/>
        </authorList>
    </citation>
    <scope>NUCLEOTIDE SEQUENCE [LARGE SCALE GENOMIC DNA]</scope>
    <source>
        <strain evidence="10">ATCC 700394 / DSM 18823 / ISDg</strain>
    </source>
</reference>
<evidence type="ECO:0000259" key="8">
    <source>
        <dbReference type="PROSITE" id="PS50110"/>
    </source>
</evidence>
<feature type="domain" description="HTH araC/xylS-type" evidence="7">
    <location>
        <begin position="430"/>
        <end position="528"/>
    </location>
</feature>
<evidence type="ECO:0000256" key="3">
    <source>
        <dbReference type="ARBA" id="ARBA00023125"/>
    </source>
</evidence>
<name>A9KS49_LACP7</name>
<dbReference type="InterPro" id="IPR011006">
    <property type="entry name" value="CheY-like_superfamily"/>
</dbReference>
<evidence type="ECO:0000256" key="1">
    <source>
        <dbReference type="ARBA" id="ARBA00018672"/>
    </source>
</evidence>
<dbReference type="RefSeq" id="WP_012198323.1">
    <property type="nucleotide sequence ID" value="NC_010001.1"/>
</dbReference>
<dbReference type="STRING" id="357809.Cphy_0293"/>
<organism evidence="9 10">
    <name type="scientific">Lachnoclostridium phytofermentans (strain ATCC 700394 / DSM 18823 / ISDg)</name>
    <name type="common">Clostridium phytofermentans</name>
    <dbReference type="NCBI Taxonomy" id="357809"/>
    <lineage>
        <taxon>Bacteria</taxon>
        <taxon>Bacillati</taxon>
        <taxon>Bacillota</taxon>
        <taxon>Clostridia</taxon>
        <taxon>Lachnospirales</taxon>
        <taxon>Lachnospiraceae</taxon>
    </lineage>
</organism>
<protein>
    <recommendedName>
        <fullName evidence="1">Stage 0 sporulation protein A homolog</fullName>
    </recommendedName>
</protein>
<dbReference type="GO" id="GO:0043565">
    <property type="term" value="F:sequence-specific DNA binding"/>
    <property type="evidence" value="ECO:0007669"/>
    <property type="project" value="InterPro"/>
</dbReference>
<dbReference type="SMART" id="SM00342">
    <property type="entry name" value="HTH_ARAC"/>
    <property type="match status" value="1"/>
</dbReference>
<comment type="function">
    <text evidence="5">May play the central regulatory role in sporulation. It may be an element of the effector pathway responsible for the activation of sporulation genes in response to nutritional stress. Spo0A may act in concert with spo0H (a sigma factor) to control the expression of some genes that are critical to the sporulation process.</text>
</comment>
<dbReference type="PROSITE" id="PS01124">
    <property type="entry name" value="HTH_ARAC_FAMILY_2"/>
    <property type="match status" value="1"/>
</dbReference>
<dbReference type="InterPro" id="IPR018062">
    <property type="entry name" value="HTH_AraC-typ_CS"/>
</dbReference>
<feature type="domain" description="Response regulatory" evidence="8">
    <location>
        <begin position="3"/>
        <end position="120"/>
    </location>
</feature>
<feature type="modified residue" description="4-aspartylphosphate" evidence="6">
    <location>
        <position position="55"/>
    </location>
</feature>
<dbReference type="InterPro" id="IPR001789">
    <property type="entry name" value="Sig_transdc_resp-reg_receiver"/>
</dbReference>
<accession>A9KS49</accession>
<evidence type="ECO:0000256" key="4">
    <source>
        <dbReference type="ARBA" id="ARBA00023163"/>
    </source>
</evidence>
<dbReference type="InterPro" id="IPR020449">
    <property type="entry name" value="Tscrpt_reg_AraC-type_HTH"/>
</dbReference>
<dbReference type="eggNOG" id="COG2207">
    <property type="taxonomic scope" value="Bacteria"/>
</dbReference>
<dbReference type="Gene3D" id="3.40.50.2300">
    <property type="match status" value="1"/>
</dbReference>
<dbReference type="PANTHER" id="PTHR43280">
    <property type="entry name" value="ARAC-FAMILY TRANSCRIPTIONAL REGULATOR"/>
    <property type="match status" value="1"/>
</dbReference>
<keyword evidence="2" id="KW-0805">Transcription regulation</keyword>
<dbReference type="PROSITE" id="PS00041">
    <property type="entry name" value="HTH_ARAC_FAMILY_1"/>
    <property type="match status" value="1"/>
</dbReference>
<dbReference type="OrthoDB" id="9794370at2"/>
<evidence type="ECO:0000313" key="10">
    <source>
        <dbReference type="Proteomes" id="UP000000370"/>
    </source>
</evidence>
<proteinExistence type="predicted"/>
<dbReference type="EMBL" id="CP000885">
    <property type="protein sequence ID" value="ABX40680.1"/>
    <property type="molecule type" value="Genomic_DNA"/>
</dbReference>
<evidence type="ECO:0000313" key="9">
    <source>
        <dbReference type="EMBL" id="ABX40680.1"/>
    </source>
</evidence>
<evidence type="ECO:0000256" key="2">
    <source>
        <dbReference type="ARBA" id="ARBA00023015"/>
    </source>
</evidence>
<dbReference type="KEGG" id="cpy:Cphy_0293"/>
<sequence>MYRVLLVDDEPLILSGVKFLIDWEKNDCILAGTAKNGAQALELIDELKPDIVITDINMPIMNGIELLRHTQENYPAIVFIMLTNLEEFDLAREAMRMKAADYLTKSMMEPQMLENSLTMAKKEAKTRGGFLHAEAAGYYLLENKRKLLTVASEHFISKNEISKHESAILAEHGILEGWACILIWFTAAESTAISNDSEEDTEITSWMNEIVENLAQNSFSNYLIQTRFKNKQRFLLLHWGKSIAENEKQAVIFAKRLSSASENIAGLKASVLYTDVFKKEDKRKECLKQLYDLDTYFYLNKTMLAGYHEIGTTVCNPLGLMGLPKKMEVELNSLSISGCNDIFTKAIHRISEIPHEKEEAIWICEEICDVLKRWFSERGDDIAINSIFQSYKEIEMLTARSQVICWLEKLKKEVLEWLKPLAEHRSDLVDKAKEYVRNNVDKRITLQDTASHVGVSLGYLSSLFKKQDGQNFIDYVNKSKVDRACELIREGGLRLNEISYMLGFENAYYFSKVFRRHVGVTPSEYQNELKNN</sequence>
<evidence type="ECO:0000256" key="5">
    <source>
        <dbReference type="ARBA" id="ARBA00024867"/>
    </source>
</evidence>
<dbReference type="InterPro" id="IPR018060">
    <property type="entry name" value="HTH_AraC"/>
</dbReference>
<dbReference type="SUPFAM" id="SSF52172">
    <property type="entry name" value="CheY-like"/>
    <property type="match status" value="1"/>
</dbReference>
<keyword evidence="4" id="KW-0804">Transcription</keyword>
<keyword evidence="3" id="KW-0238">DNA-binding</keyword>
<dbReference type="SUPFAM" id="SSF46689">
    <property type="entry name" value="Homeodomain-like"/>
    <property type="match status" value="2"/>
</dbReference>
<dbReference type="Proteomes" id="UP000000370">
    <property type="component" value="Chromosome"/>
</dbReference>
<dbReference type="PANTHER" id="PTHR43280:SF10">
    <property type="entry name" value="REGULATORY PROTEIN POCR"/>
    <property type="match status" value="1"/>
</dbReference>
<dbReference type="GO" id="GO:0000160">
    <property type="term" value="P:phosphorelay signal transduction system"/>
    <property type="evidence" value="ECO:0007669"/>
    <property type="project" value="InterPro"/>
</dbReference>
<dbReference type="CDD" id="cd17536">
    <property type="entry name" value="REC_YesN-like"/>
    <property type="match status" value="1"/>
</dbReference>
<dbReference type="PROSITE" id="PS50110">
    <property type="entry name" value="RESPONSE_REGULATORY"/>
    <property type="match status" value="1"/>
</dbReference>
<dbReference type="PRINTS" id="PR00032">
    <property type="entry name" value="HTHARAC"/>
</dbReference>
<dbReference type="GO" id="GO:0003700">
    <property type="term" value="F:DNA-binding transcription factor activity"/>
    <property type="evidence" value="ECO:0007669"/>
    <property type="project" value="InterPro"/>
</dbReference>
<evidence type="ECO:0000259" key="7">
    <source>
        <dbReference type="PROSITE" id="PS01124"/>
    </source>
</evidence>
<dbReference type="AlphaFoldDB" id="A9KS49"/>
<dbReference type="Gene3D" id="1.10.10.60">
    <property type="entry name" value="Homeodomain-like"/>
    <property type="match status" value="2"/>
</dbReference>
<keyword evidence="6" id="KW-0597">Phosphoprotein</keyword>